<dbReference type="AlphaFoldDB" id="A0A9D2T225"/>
<dbReference type="InterPro" id="IPR016181">
    <property type="entry name" value="Acyl_CoA_acyltransferase"/>
</dbReference>
<dbReference type="SUPFAM" id="SSF55729">
    <property type="entry name" value="Acyl-CoA N-acyltransferases (Nat)"/>
    <property type="match status" value="1"/>
</dbReference>
<dbReference type="InterPro" id="IPR000182">
    <property type="entry name" value="GNAT_dom"/>
</dbReference>
<name>A0A9D2T225_9FIRM</name>
<organism evidence="2 3">
    <name type="scientific">Candidatus Mediterraneibacter gallistercoris</name>
    <dbReference type="NCBI Taxonomy" id="2838671"/>
    <lineage>
        <taxon>Bacteria</taxon>
        <taxon>Bacillati</taxon>
        <taxon>Bacillota</taxon>
        <taxon>Clostridia</taxon>
        <taxon>Lachnospirales</taxon>
        <taxon>Lachnospiraceae</taxon>
        <taxon>Mediterraneibacter</taxon>
    </lineage>
</organism>
<dbReference type="CDD" id="cd04301">
    <property type="entry name" value="NAT_SF"/>
    <property type="match status" value="1"/>
</dbReference>
<reference evidence="2" key="1">
    <citation type="journal article" date="2021" name="PeerJ">
        <title>Extensive microbial diversity within the chicken gut microbiome revealed by metagenomics and culture.</title>
        <authorList>
            <person name="Gilroy R."/>
            <person name="Ravi A."/>
            <person name="Getino M."/>
            <person name="Pursley I."/>
            <person name="Horton D.L."/>
            <person name="Alikhan N.F."/>
            <person name="Baker D."/>
            <person name="Gharbi K."/>
            <person name="Hall N."/>
            <person name="Watson M."/>
            <person name="Adriaenssens E.M."/>
            <person name="Foster-Nyarko E."/>
            <person name="Jarju S."/>
            <person name="Secka A."/>
            <person name="Antonio M."/>
            <person name="Oren A."/>
            <person name="Chaudhuri R.R."/>
            <person name="La Ragione R."/>
            <person name="Hildebrand F."/>
            <person name="Pallen M.J."/>
        </authorList>
    </citation>
    <scope>NUCLEOTIDE SEQUENCE</scope>
    <source>
        <strain evidence="2">CHK165-2605</strain>
    </source>
</reference>
<dbReference type="EMBL" id="DWWI01000172">
    <property type="protein sequence ID" value="HJC43602.1"/>
    <property type="molecule type" value="Genomic_DNA"/>
</dbReference>
<feature type="domain" description="N-acetyltransferase" evidence="1">
    <location>
        <begin position="1"/>
        <end position="143"/>
    </location>
</feature>
<evidence type="ECO:0000313" key="2">
    <source>
        <dbReference type="EMBL" id="HJC43602.1"/>
    </source>
</evidence>
<accession>A0A9D2T225</accession>
<reference evidence="2" key="2">
    <citation type="submission" date="2021-04" db="EMBL/GenBank/DDBJ databases">
        <authorList>
            <person name="Gilroy R."/>
        </authorList>
    </citation>
    <scope>NUCLEOTIDE SEQUENCE</scope>
    <source>
        <strain evidence="2">CHK165-2605</strain>
    </source>
</reference>
<gene>
    <name evidence="2" type="ORF">H9756_07990</name>
</gene>
<evidence type="ECO:0000313" key="3">
    <source>
        <dbReference type="Proteomes" id="UP000823895"/>
    </source>
</evidence>
<comment type="caution">
    <text evidence="2">The sequence shown here is derived from an EMBL/GenBank/DDBJ whole genome shotgun (WGS) entry which is preliminary data.</text>
</comment>
<dbReference type="Pfam" id="PF00583">
    <property type="entry name" value="Acetyltransf_1"/>
    <property type="match status" value="1"/>
</dbReference>
<protein>
    <submittedName>
        <fullName evidence="2">GNAT family N-acetyltransferase</fullName>
    </submittedName>
</protein>
<proteinExistence type="predicted"/>
<dbReference type="GO" id="GO:0016747">
    <property type="term" value="F:acyltransferase activity, transferring groups other than amino-acyl groups"/>
    <property type="evidence" value="ECO:0007669"/>
    <property type="project" value="InterPro"/>
</dbReference>
<dbReference type="PANTHER" id="PTHR43072">
    <property type="entry name" value="N-ACETYLTRANSFERASE"/>
    <property type="match status" value="1"/>
</dbReference>
<sequence>MKFRTAVTEDFETAFQYIQALWTYNTYDKEEIRTVYERVIRDENSFAFFVLDEGEYKGFCHGDYFDTFWMSGRTCYISSLITNEKDRGKGYGRALVDHALQLARRERCKAVILDSGFPREQAHRFYEKYGFEKSCYGFELELK</sequence>
<dbReference type="Proteomes" id="UP000823895">
    <property type="component" value="Unassembled WGS sequence"/>
</dbReference>
<evidence type="ECO:0000259" key="1">
    <source>
        <dbReference type="PROSITE" id="PS51186"/>
    </source>
</evidence>
<dbReference type="Gene3D" id="3.40.630.30">
    <property type="match status" value="1"/>
</dbReference>
<dbReference type="PROSITE" id="PS51186">
    <property type="entry name" value="GNAT"/>
    <property type="match status" value="1"/>
</dbReference>